<evidence type="ECO:0000313" key="1">
    <source>
        <dbReference type="EMBL" id="PFH03123.1"/>
    </source>
</evidence>
<gene>
    <name evidence="1" type="ORF">M972_111919</name>
</gene>
<evidence type="ECO:0000313" key="2">
    <source>
        <dbReference type="Proteomes" id="UP000223596"/>
    </source>
</evidence>
<dbReference type="Proteomes" id="UP000223596">
    <property type="component" value="Unassembled WGS sequence"/>
</dbReference>
<dbReference type="EMBL" id="PDBW01000001">
    <property type="protein sequence ID" value="PFH03123.1"/>
    <property type="molecule type" value="Genomic_DNA"/>
</dbReference>
<accession>A0AB36TH26</accession>
<reference evidence="1 2" key="1">
    <citation type="submission" date="2017-09" db="EMBL/GenBank/DDBJ databases">
        <title>Evaluation of Pacific Biosciences Sequencing Technology to Finishing C. thermocellum Genome Sequences.</title>
        <authorList>
            <person name="Brown S."/>
        </authorList>
    </citation>
    <scope>NUCLEOTIDE SEQUENCE [LARGE SCALE GENOMIC DNA]</scope>
    <source>
        <strain evidence="1 2">AD2</strain>
    </source>
</reference>
<organism evidence="1 2">
    <name type="scientific">Acetivibrio thermocellus AD2</name>
    <dbReference type="NCBI Taxonomy" id="1138384"/>
    <lineage>
        <taxon>Bacteria</taxon>
        <taxon>Bacillati</taxon>
        <taxon>Bacillota</taxon>
        <taxon>Clostridia</taxon>
        <taxon>Eubacteriales</taxon>
        <taxon>Oscillospiraceae</taxon>
        <taxon>Acetivibrio</taxon>
    </lineage>
</organism>
<dbReference type="AlphaFoldDB" id="A0AB36TH26"/>
<protein>
    <submittedName>
        <fullName evidence="1">Uncharacterized protein</fullName>
    </submittedName>
</protein>
<sequence>MSIIKYDYNNVVQLFVKNLSESKEYHKNYLELISKIKQMDGVVDIGSFCYGSISFKELDENINLRKRVFSAIGKTDQFENIPLLNALYIESAMIHILEPPIYKGRFFESEDFEESDEIPLVVGYAYKDIFEIGQTFTVTDESLGMAGTYKVIGILDKGSY</sequence>
<comment type="caution">
    <text evidence="1">The sequence shown here is derived from an EMBL/GenBank/DDBJ whole genome shotgun (WGS) entry which is preliminary data.</text>
</comment>
<proteinExistence type="predicted"/>
<name>A0AB36TH26_ACETH</name>
<dbReference type="RefSeq" id="WP_003512666.1">
    <property type="nucleotide sequence ID" value="NZ_CP013828.1"/>
</dbReference>